<keyword evidence="15" id="KW-1185">Reference proteome</keyword>
<dbReference type="RefSeq" id="WP_171089829.1">
    <property type="nucleotide sequence ID" value="NZ_CP053069.1"/>
</dbReference>
<dbReference type="AlphaFoldDB" id="A0A6M4GRR4"/>
<evidence type="ECO:0000256" key="6">
    <source>
        <dbReference type="ARBA" id="ARBA00022741"/>
    </source>
</evidence>
<evidence type="ECO:0000256" key="9">
    <source>
        <dbReference type="ARBA" id="ARBA00022909"/>
    </source>
</evidence>
<evidence type="ECO:0000313" key="15">
    <source>
        <dbReference type="Proteomes" id="UP000501534"/>
    </source>
</evidence>
<dbReference type="SUPFAM" id="SSF55083">
    <property type="entry name" value="6-hydroxymethyl-7,8-dihydropterin pyrophosphokinase, HPPK"/>
    <property type="match status" value="1"/>
</dbReference>
<dbReference type="KEGG" id="uru:DSM104443_00862"/>
<evidence type="ECO:0000256" key="12">
    <source>
        <dbReference type="ARBA" id="ARBA00033413"/>
    </source>
</evidence>
<dbReference type="PANTHER" id="PTHR43071:SF1">
    <property type="entry name" value="2-AMINO-4-HYDROXY-6-HYDROXYMETHYLDIHYDROPTERIDINE PYROPHOSPHOKINASE"/>
    <property type="match status" value="1"/>
</dbReference>
<gene>
    <name evidence="14" type="primary">folK</name>
    <name evidence="14" type="ORF">DSM104443_00862</name>
</gene>
<dbReference type="Pfam" id="PF01288">
    <property type="entry name" value="HPPK"/>
    <property type="match status" value="1"/>
</dbReference>
<dbReference type="NCBIfam" id="TIGR01498">
    <property type="entry name" value="folK"/>
    <property type="match status" value="1"/>
</dbReference>
<dbReference type="InterPro" id="IPR035907">
    <property type="entry name" value="Hppk_sf"/>
</dbReference>
<dbReference type="GO" id="GO:0016301">
    <property type="term" value="F:kinase activity"/>
    <property type="evidence" value="ECO:0007669"/>
    <property type="project" value="UniProtKB-KW"/>
</dbReference>
<protein>
    <recommendedName>
        <fullName evidence="4">2-amino-4-hydroxy-6-hydroxymethyldihydropteridine pyrophosphokinase</fullName>
        <ecNumber evidence="3">2.7.6.3</ecNumber>
    </recommendedName>
    <alternativeName>
        <fullName evidence="11">6-hydroxymethyl-7,8-dihydropterin pyrophosphokinase</fullName>
    </alternativeName>
    <alternativeName>
        <fullName evidence="12">7,8-dihydro-6-hydroxymethylpterin-pyrophosphokinase</fullName>
    </alternativeName>
</protein>
<reference evidence="14 15" key="1">
    <citation type="submission" date="2020-04" db="EMBL/GenBank/DDBJ databases">
        <title>Usitatibacter rugosus gen. nov., sp. nov. and Usitatibacter palustris sp. nov., novel members of Usitatibacteraceae fam. nov. within the order Nitrosomonadales isolated from soil.</title>
        <authorList>
            <person name="Huber K.J."/>
            <person name="Neumann-Schaal M."/>
            <person name="Geppert A."/>
            <person name="Luckner M."/>
            <person name="Wanner G."/>
            <person name="Overmann J."/>
        </authorList>
    </citation>
    <scope>NUCLEOTIDE SEQUENCE [LARGE SCALE GENOMIC DNA]</scope>
    <source>
        <strain evidence="14 15">0125_3</strain>
    </source>
</reference>
<dbReference type="PANTHER" id="PTHR43071">
    <property type="entry name" value="2-AMINO-4-HYDROXY-6-HYDROXYMETHYLDIHYDROPTERIDINE PYROPHOSPHOKINASE"/>
    <property type="match status" value="1"/>
</dbReference>
<sequence length="162" mass="17789">MTRAAIALGSNMEEPLVQVRLAFDELAALPQTVMVKRSSLYRTAPVGYAEQPPFINAVALVDTKLTPRALLDHLLAIEKAHGRVRDIPNGPRTLDLDIVLYGSSRHSEPGLSIPHPRMHERAFVLAPLLEVWPDAEIPGQGSAARIYPSMNRTGIEKLQARA</sequence>
<dbReference type="Gene3D" id="3.30.70.560">
    <property type="entry name" value="7,8-Dihydro-6-hydroxymethylpterin-pyrophosphokinase HPPK"/>
    <property type="match status" value="1"/>
</dbReference>
<evidence type="ECO:0000256" key="5">
    <source>
        <dbReference type="ARBA" id="ARBA00022679"/>
    </source>
</evidence>
<keyword evidence="9" id="KW-0289">Folate biosynthesis</keyword>
<evidence type="ECO:0000259" key="13">
    <source>
        <dbReference type="Pfam" id="PF01288"/>
    </source>
</evidence>
<keyword evidence="8" id="KW-0067">ATP-binding</keyword>
<dbReference type="GO" id="GO:0003848">
    <property type="term" value="F:2-amino-4-hydroxy-6-hydroxymethyldihydropteridine diphosphokinase activity"/>
    <property type="evidence" value="ECO:0007669"/>
    <property type="project" value="UniProtKB-EC"/>
</dbReference>
<dbReference type="GO" id="GO:0046654">
    <property type="term" value="P:tetrahydrofolate biosynthetic process"/>
    <property type="evidence" value="ECO:0007669"/>
    <property type="project" value="UniProtKB-UniPathway"/>
</dbReference>
<evidence type="ECO:0000313" key="14">
    <source>
        <dbReference type="EMBL" id="QJR09812.1"/>
    </source>
</evidence>
<evidence type="ECO:0000256" key="8">
    <source>
        <dbReference type="ARBA" id="ARBA00022840"/>
    </source>
</evidence>
<evidence type="ECO:0000256" key="7">
    <source>
        <dbReference type="ARBA" id="ARBA00022777"/>
    </source>
</evidence>
<dbReference type="GO" id="GO:0046656">
    <property type="term" value="P:folic acid biosynthetic process"/>
    <property type="evidence" value="ECO:0007669"/>
    <property type="project" value="UniProtKB-KW"/>
</dbReference>
<keyword evidence="7 14" id="KW-0418">Kinase</keyword>
<dbReference type="EMBL" id="CP053069">
    <property type="protein sequence ID" value="QJR09812.1"/>
    <property type="molecule type" value="Genomic_DNA"/>
</dbReference>
<keyword evidence="6" id="KW-0547">Nucleotide-binding</keyword>
<comment type="pathway">
    <text evidence="1">Cofactor biosynthesis; tetrahydrofolate biosynthesis; 2-amino-4-hydroxy-6-hydroxymethyl-7,8-dihydropteridine diphosphate from 7,8-dihydroneopterin triphosphate: step 4/4.</text>
</comment>
<accession>A0A6M4GRR4</accession>
<dbReference type="EC" id="2.7.6.3" evidence="3"/>
<evidence type="ECO:0000256" key="2">
    <source>
        <dbReference type="ARBA" id="ARBA00005810"/>
    </source>
</evidence>
<name>A0A6M4GRR4_9PROT</name>
<feature type="domain" description="7,8-dihydro-6-hydroxymethylpterin-pyrophosphokinase" evidence="13">
    <location>
        <begin position="6"/>
        <end position="132"/>
    </location>
</feature>
<organism evidence="14 15">
    <name type="scientific">Usitatibacter rugosus</name>
    <dbReference type="NCBI Taxonomy" id="2732067"/>
    <lineage>
        <taxon>Bacteria</taxon>
        <taxon>Pseudomonadati</taxon>
        <taxon>Pseudomonadota</taxon>
        <taxon>Betaproteobacteria</taxon>
        <taxon>Nitrosomonadales</taxon>
        <taxon>Usitatibacteraceae</taxon>
        <taxon>Usitatibacter</taxon>
    </lineage>
</organism>
<dbReference type="GO" id="GO:0005524">
    <property type="term" value="F:ATP binding"/>
    <property type="evidence" value="ECO:0007669"/>
    <property type="project" value="UniProtKB-KW"/>
</dbReference>
<evidence type="ECO:0000256" key="3">
    <source>
        <dbReference type="ARBA" id="ARBA00013253"/>
    </source>
</evidence>
<comment type="similarity">
    <text evidence="2">Belongs to the HPPK family.</text>
</comment>
<proteinExistence type="inferred from homology"/>
<dbReference type="UniPathway" id="UPA00077">
    <property type="reaction ID" value="UER00155"/>
</dbReference>
<evidence type="ECO:0000256" key="4">
    <source>
        <dbReference type="ARBA" id="ARBA00016218"/>
    </source>
</evidence>
<dbReference type="CDD" id="cd00483">
    <property type="entry name" value="HPPK"/>
    <property type="match status" value="1"/>
</dbReference>
<evidence type="ECO:0000256" key="1">
    <source>
        <dbReference type="ARBA" id="ARBA00005051"/>
    </source>
</evidence>
<evidence type="ECO:0000256" key="10">
    <source>
        <dbReference type="ARBA" id="ARBA00029409"/>
    </source>
</evidence>
<dbReference type="Proteomes" id="UP000501534">
    <property type="component" value="Chromosome"/>
</dbReference>
<evidence type="ECO:0000256" key="11">
    <source>
        <dbReference type="ARBA" id="ARBA00029766"/>
    </source>
</evidence>
<keyword evidence="5 14" id="KW-0808">Transferase</keyword>
<comment type="function">
    <text evidence="10">Catalyzes the transfer of pyrophosphate from adenosine triphosphate (ATP) to 6-hydroxymethyl-7,8-dihydropterin, an enzymatic step in folate biosynthesis pathway.</text>
</comment>
<dbReference type="InterPro" id="IPR000550">
    <property type="entry name" value="Hppk"/>
</dbReference>